<keyword evidence="3" id="KW-1185">Reference proteome</keyword>
<reference evidence="2" key="2">
    <citation type="submission" date="2025-09" db="UniProtKB">
        <authorList>
            <consortium name="Ensembl"/>
        </authorList>
    </citation>
    <scope>IDENTIFICATION</scope>
</reference>
<proteinExistence type="predicted"/>
<sequence length="185" mass="20313">EDVLAPQKAQQIQEAPHRCPAGAPRLPVIQQVPGGVSLGFEVLDLQVFIAQLLRQRRPVSRHRGARVEEESQPAPHRVIQRHQRHRGTFRRLRFVPDASGGLSRHGRLGRWVYAKLWLLGCTAFTTPQTARKQKGGDVAAQPVSLWAHGGCGLCLSPQLEKSWAAAGLGLTGVEVRALPRVEKAS</sequence>
<dbReference type="Proteomes" id="UP000694559">
    <property type="component" value="Unplaced"/>
</dbReference>
<evidence type="ECO:0000256" key="1">
    <source>
        <dbReference type="SAM" id="MobiDB-lite"/>
    </source>
</evidence>
<dbReference type="GeneTree" id="ENSGT01070000253936"/>
<evidence type="ECO:0000313" key="3">
    <source>
        <dbReference type="Proteomes" id="UP000694559"/>
    </source>
</evidence>
<reference evidence="2" key="1">
    <citation type="submission" date="2025-08" db="UniProtKB">
        <authorList>
            <consortium name="Ensembl"/>
        </authorList>
    </citation>
    <scope>IDENTIFICATION</scope>
</reference>
<dbReference type="AlphaFoldDB" id="A0A8C6XLM6"/>
<feature type="region of interest" description="Disordered" evidence="1">
    <location>
        <begin position="60"/>
        <end position="82"/>
    </location>
</feature>
<protein>
    <submittedName>
        <fullName evidence="2">Uncharacterized protein</fullName>
    </submittedName>
</protein>
<dbReference type="Ensembl" id="ENSNNAT00000017210.1">
    <property type="protein sequence ID" value="ENSNNAP00000016402.1"/>
    <property type="gene ID" value="ENSNNAG00000011056.1"/>
</dbReference>
<evidence type="ECO:0000313" key="2">
    <source>
        <dbReference type="Ensembl" id="ENSNNAP00000016402.1"/>
    </source>
</evidence>
<organism evidence="2 3">
    <name type="scientific">Naja naja</name>
    <name type="common">Indian cobra</name>
    <dbReference type="NCBI Taxonomy" id="35670"/>
    <lineage>
        <taxon>Eukaryota</taxon>
        <taxon>Metazoa</taxon>
        <taxon>Chordata</taxon>
        <taxon>Craniata</taxon>
        <taxon>Vertebrata</taxon>
        <taxon>Euteleostomi</taxon>
        <taxon>Lepidosauria</taxon>
        <taxon>Squamata</taxon>
        <taxon>Bifurcata</taxon>
        <taxon>Unidentata</taxon>
        <taxon>Episquamata</taxon>
        <taxon>Toxicofera</taxon>
        <taxon>Serpentes</taxon>
        <taxon>Colubroidea</taxon>
        <taxon>Elapidae</taxon>
        <taxon>Elapinae</taxon>
        <taxon>Naja</taxon>
    </lineage>
</organism>
<accession>A0A8C6XLM6</accession>
<name>A0A8C6XLM6_NAJNA</name>